<evidence type="ECO:0000256" key="1">
    <source>
        <dbReference type="ARBA" id="ARBA00004123"/>
    </source>
</evidence>
<feature type="compositionally biased region" description="Low complexity" evidence="3">
    <location>
        <begin position="432"/>
        <end position="449"/>
    </location>
</feature>
<dbReference type="GO" id="GO:0006357">
    <property type="term" value="P:regulation of transcription by RNA polymerase II"/>
    <property type="evidence" value="ECO:0007669"/>
    <property type="project" value="TreeGrafter"/>
</dbReference>
<comment type="subcellular location">
    <subcellularLocation>
        <location evidence="1">Nucleus</location>
    </subcellularLocation>
</comment>
<proteinExistence type="predicted"/>
<evidence type="ECO:0000259" key="4">
    <source>
        <dbReference type="Pfam" id="PF25457"/>
    </source>
</evidence>
<feature type="region of interest" description="Disordered" evidence="3">
    <location>
        <begin position="336"/>
        <end position="470"/>
    </location>
</feature>
<evidence type="ECO:0000313" key="6">
    <source>
        <dbReference type="Proteomes" id="UP001356427"/>
    </source>
</evidence>
<dbReference type="AlphaFoldDB" id="A0AAN8KSP8"/>
<sequence>MQDDRSPGPQPTKHGPGGRDGPMEGGRPPPELFERGRGDYGAPARLPNGLHRIDDGGPQQDVSGQSPNNARRPMVGTVPPNLMTQGLVGAPHGLLATVPGLNARVGGTPLTLSAPMLNEITKRQLSMGMGVASFLSPEFEKELREKQRNAEALAELSESVRNRADDWAGRPKAVRGALLTLSGCTPFNVRFKKDHSLVGRIFAFDAKLTLDFELKIFAEYPQKDSGNKMINSGLKYVEYEKRHGAGDWRLLSELLSDAVRAFKDTPSPDVLPQPYLDASCSMLPTALCHMARSAPPARGRRRKASPEPQGGEVVTTEEQLRQHWPMGMYPGMAIHLASSPLPSASQPPPHQEGSASHSHSSDPSPITALMSVADNAGAASGQSPREAPSSSSSGGGGLGHSSLAVRQSSSPTAACPAGQQRRLASRNGEPQGASNSAGGTTAALPLAGASDQGAGDPSGTSGGRQRGVLPQWREVSPGGLQRALGLHAGRDLYHPVWRCQGEEGARPLNPLGHLTKAVDA</sequence>
<dbReference type="PANTHER" id="PTHR10816">
    <property type="entry name" value="MYELIN TRANSCRIPTION FACTOR 1-RELATED"/>
    <property type="match status" value="1"/>
</dbReference>
<feature type="domain" description="IRF-2BP1/2-like middle" evidence="4">
    <location>
        <begin position="136"/>
        <end position="222"/>
    </location>
</feature>
<feature type="region of interest" description="Disordered" evidence="3">
    <location>
        <begin position="1"/>
        <end position="84"/>
    </location>
</feature>
<keyword evidence="6" id="KW-1185">Reference proteome</keyword>
<dbReference type="EMBL" id="JAGTTL010000032">
    <property type="protein sequence ID" value="KAK6296953.1"/>
    <property type="molecule type" value="Genomic_DNA"/>
</dbReference>
<dbReference type="Proteomes" id="UP001356427">
    <property type="component" value="Unassembled WGS sequence"/>
</dbReference>
<evidence type="ECO:0000256" key="3">
    <source>
        <dbReference type="SAM" id="MobiDB-lite"/>
    </source>
</evidence>
<dbReference type="PANTHER" id="PTHR10816:SF17">
    <property type="entry name" value="INTERFERON REGULATORY FACTOR 2-BINDING PROTEIN 1"/>
    <property type="match status" value="1"/>
</dbReference>
<comment type="caution">
    <text evidence="5">The sequence shown here is derived from an EMBL/GenBank/DDBJ whole genome shotgun (WGS) entry which is preliminary data.</text>
</comment>
<feature type="compositionally biased region" description="Low complexity" evidence="3">
    <location>
        <begin position="354"/>
        <end position="365"/>
    </location>
</feature>
<accession>A0AAN8KSP8</accession>
<protein>
    <recommendedName>
        <fullName evidence="4">IRF-2BP1/2-like middle domain-containing protein</fullName>
    </recommendedName>
</protein>
<evidence type="ECO:0000313" key="5">
    <source>
        <dbReference type="EMBL" id="KAK6296953.1"/>
    </source>
</evidence>
<dbReference type="Pfam" id="PF25457">
    <property type="entry name" value="IRF-2BP1_2_M"/>
    <property type="match status" value="1"/>
</dbReference>
<reference evidence="5 6" key="1">
    <citation type="submission" date="2021-04" db="EMBL/GenBank/DDBJ databases">
        <authorList>
            <person name="De Guttry C."/>
            <person name="Zahm M."/>
            <person name="Klopp C."/>
            <person name="Cabau C."/>
            <person name="Louis A."/>
            <person name="Berthelot C."/>
            <person name="Parey E."/>
            <person name="Roest Crollius H."/>
            <person name="Montfort J."/>
            <person name="Robinson-Rechavi M."/>
            <person name="Bucao C."/>
            <person name="Bouchez O."/>
            <person name="Gislard M."/>
            <person name="Lluch J."/>
            <person name="Milhes M."/>
            <person name="Lampietro C."/>
            <person name="Lopez Roques C."/>
            <person name="Donnadieu C."/>
            <person name="Braasch I."/>
            <person name="Desvignes T."/>
            <person name="Postlethwait J."/>
            <person name="Bobe J."/>
            <person name="Wedekind C."/>
            <person name="Guiguen Y."/>
        </authorList>
    </citation>
    <scope>NUCLEOTIDE SEQUENCE [LARGE SCALE GENOMIC DNA]</scope>
    <source>
        <strain evidence="5">Cs_M1</strain>
        <tissue evidence="5">Blood</tissue>
    </source>
</reference>
<keyword evidence="2" id="KW-0539">Nucleus</keyword>
<dbReference type="InterPro" id="IPR058682">
    <property type="entry name" value="IRF-2BP1/2-like_M"/>
</dbReference>
<dbReference type="GO" id="GO:0003714">
    <property type="term" value="F:transcription corepressor activity"/>
    <property type="evidence" value="ECO:0007669"/>
    <property type="project" value="TreeGrafter"/>
</dbReference>
<gene>
    <name evidence="5" type="ORF">J4Q44_G00330950</name>
</gene>
<evidence type="ECO:0000256" key="2">
    <source>
        <dbReference type="ARBA" id="ARBA00023242"/>
    </source>
</evidence>
<dbReference type="GO" id="GO:0005634">
    <property type="term" value="C:nucleus"/>
    <property type="evidence" value="ECO:0007669"/>
    <property type="project" value="UniProtKB-SubCell"/>
</dbReference>
<name>A0AAN8KSP8_9TELE</name>
<feature type="compositionally biased region" description="Polar residues" evidence="3">
    <location>
        <begin position="60"/>
        <end position="69"/>
    </location>
</feature>
<organism evidence="5 6">
    <name type="scientific">Coregonus suidteri</name>
    <dbReference type="NCBI Taxonomy" id="861788"/>
    <lineage>
        <taxon>Eukaryota</taxon>
        <taxon>Metazoa</taxon>
        <taxon>Chordata</taxon>
        <taxon>Craniata</taxon>
        <taxon>Vertebrata</taxon>
        <taxon>Euteleostomi</taxon>
        <taxon>Actinopterygii</taxon>
        <taxon>Neopterygii</taxon>
        <taxon>Teleostei</taxon>
        <taxon>Protacanthopterygii</taxon>
        <taxon>Salmoniformes</taxon>
        <taxon>Salmonidae</taxon>
        <taxon>Coregoninae</taxon>
        <taxon>Coregonus</taxon>
    </lineage>
</organism>
<feature type="region of interest" description="Disordered" evidence="3">
    <location>
        <begin position="292"/>
        <end position="318"/>
    </location>
</feature>